<accession>A0A7X0HL85</accession>
<evidence type="ECO:0000313" key="1">
    <source>
        <dbReference type="EMBL" id="MBB6439565.1"/>
    </source>
</evidence>
<evidence type="ECO:0000313" key="2">
    <source>
        <dbReference type="Proteomes" id="UP000540423"/>
    </source>
</evidence>
<keyword evidence="2" id="KW-1185">Reference proteome</keyword>
<reference evidence="1 2" key="1">
    <citation type="submission" date="2020-08" db="EMBL/GenBank/DDBJ databases">
        <title>Genomic Encyclopedia of Type Strains, Phase IV (KMG-IV): sequencing the most valuable type-strain genomes for metagenomic binning, comparative biology and taxonomic classification.</title>
        <authorList>
            <person name="Goeker M."/>
        </authorList>
    </citation>
    <scope>NUCLEOTIDE SEQUENCE [LARGE SCALE GENOMIC DNA]</scope>
    <source>
        <strain evidence="1 2">DSM 40141</strain>
    </source>
</reference>
<organism evidence="1 2">
    <name type="scientific">Streptomyces candidus</name>
    <dbReference type="NCBI Taxonomy" id="67283"/>
    <lineage>
        <taxon>Bacteria</taxon>
        <taxon>Bacillati</taxon>
        <taxon>Actinomycetota</taxon>
        <taxon>Actinomycetes</taxon>
        <taxon>Kitasatosporales</taxon>
        <taxon>Streptomycetaceae</taxon>
        <taxon>Streptomyces</taxon>
    </lineage>
</organism>
<dbReference type="AlphaFoldDB" id="A0A7X0HL85"/>
<dbReference type="RefSeq" id="WP_185036105.1">
    <property type="nucleotide sequence ID" value="NZ_BNBN01000015.1"/>
</dbReference>
<name>A0A7X0HL85_9ACTN</name>
<protein>
    <submittedName>
        <fullName evidence="1">Uncharacterized protein</fullName>
    </submittedName>
</protein>
<proteinExistence type="predicted"/>
<sequence length="56" mass="6238">MRTICTLPLTRAALDDHHLADRDEAHELGRCTRVYASQNPAPVRAATPRAQEITAR</sequence>
<dbReference type="EMBL" id="JACHEM010000024">
    <property type="protein sequence ID" value="MBB6439565.1"/>
    <property type="molecule type" value="Genomic_DNA"/>
</dbReference>
<dbReference type="Proteomes" id="UP000540423">
    <property type="component" value="Unassembled WGS sequence"/>
</dbReference>
<gene>
    <name evidence="1" type="ORF">HNQ79_006077</name>
</gene>
<comment type="caution">
    <text evidence="1">The sequence shown here is derived from an EMBL/GenBank/DDBJ whole genome shotgun (WGS) entry which is preliminary data.</text>
</comment>